<comment type="similarity">
    <text evidence="1 7">Belongs to the peptidase S11 family.</text>
</comment>
<sequence>MRAALLAVTVSAVLLTPVPVAAAGGAPTVRCPRAAAPAVSRPPRPSPPPAVPEQRVVGGAGMATGGLIVPAGVDAPPAVTAASWLVADLDTGQVLGGCGPHEYGTPASVQKLLLAATMLPRLDPKQTVTVTAADMNIEPGSSAVGLVEGGRYTVETIWLGLLLNSGNEAANALARLGGGGNDATAGIRAMNEQAHRLGALQTHAVTASGLDGRGQFTSAYDLALIARACFADPTFRRYALTEQATIPAQPKQRTKGFQIQNENQLIYRYPGALGGKTGFTDLARHTYVGAAQREGRRLVVTLLGAEPAPKRGWEQGAALLDWGFTLPRDATVGRLVEPGELTATPSAVPSALAGPGTPRPAAASAPARSGSGWLWSVITLCAAGVLLLGGGLLWRRRRRLP</sequence>
<keyword evidence="13" id="KW-1185">Reference proteome</keyword>
<feature type="compositionally biased region" description="Pro residues" evidence="8">
    <location>
        <begin position="40"/>
        <end position="51"/>
    </location>
</feature>
<feature type="chain" id="PRO_5045299258" evidence="10">
    <location>
        <begin position="23"/>
        <end position="401"/>
    </location>
</feature>
<dbReference type="EC" id="3.4.-.-" evidence="12"/>
<feature type="domain" description="Peptidase S11 D-alanyl-D-alanine carboxypeptidase A N-terminal" evidence="11">
    <location>
        <begin position="75"/>
        <end position="306"/>
    </location>
</feature>
<keyword evidence="9" id="KW-0812">Transmembrane</keyword>
<name>A0ABW1H9N2_9ACTN</name>
<dbReference type="RefSeq" id="WP_377513053.1">
    <property type="nucleotide sequence ID" value="NZ_JBHSQS010000009.1"/>
</dbReference>
<accession>A0ABW1H9N2</accession>
<evidence type="ECO:0000256" key="7">
    <source>
        <dbReference type="RuleBase" id="RU004016"/>
    </source>
</evidence>
<keyword evidence="9" id="KW-1133">Transmembrane helix</keyword>
<evidence type="ECO:0000256" key="3">
    <source>
        <dbReference type="ARBA" id="ARBA00022801"/>
    </source>
</evidence>
<dbReference type="InterPro" id="IPR018044">
    <property type="entry name" value="Peptidase_S11"/>
</dbReference>
<keyword evidence="12" id="KW-0121">Carboxypeptidase</keyword>
<dbReference type="PANTHER" id="PTHR21581:SF33">
    <property type="entry name" value="D-ALANYL-D-ALANINE CARBOXYPEPTIDASE DACB"/>
    <property type="match status" value="1"/>
</dbReference>
<dbReference type="Proteomes" id="UP001596226">
    <property type="component" value="Unassembled WGS sequence"/>
</dbReference>
<keyword evidence="2 10" id="KW-0732">Signal</keyword>
<evidence type="ECO:0000256" key="4">
    <source>
        <dbReference type="ARBA" id="ARBA00022960"/>
    </source>
</evidence>
<dbReference type="InterPro" id="IPR001967">
    <property type="entry name" value="Peptidase_S11_N"/>
</dbReference>
<feature type="region of interest" description="Disordered" evidence="8">
    <location>
        <begin position="346"/>
        <end position="365"/>
    </location>
</feature>
<protein>
    <submittedName>
        <fullName evidence="12">D-alanyl-D-alanine carboxypeptidase family protein</fullName>
        <ecNumber evidence="12">3.4.-.-</ecNumber>
    </submittedName>
</protein>
<gene>
    <name evidence="12" type="ORF">ACFQGL_17610</name>
</gene>
<dbReference type="SUPFAM" id="SSF56601">
    <property type="entry name" value="beta-lactamase/transpeptidase-like"/>
    <property type="match status" value="1"/>
</dbReference>
<dbReference type="EMBL" id="JBHSQS010000009">
    <property type="protein sequence ID" value="MFC5925164.1"/>
    <property type="molecule type" value="Genomic_DNA"/>
</dbReference>
<evidence type="ECO:0000313" key="13">
    <source>
        <dbReference type="Proteomes" id="UP001596226"/>
    </source>
</evidence>
<keyword evidence="4" id="KW-0133">Cell shape</keyword>
<dbReference type="PANTHER" id="PTHR21581">
    <property type="entry name" value="D-ALANYL-D-ALANINE CARBOXYPEPTIDASE"/>
    <property type="match status" value="1"/>
</dbReference>
<feature type="compositionally biased region" description="Low complexity" evidence="8">
    <location>
        <begin position="353"/>
        <end position="365"/>
    </location>
</feature>
<evidence type="ECO:0000256" key="5">
    <source>
        <dbReference type="ARBA" id="ARBA00022984"/>
    </source>
</evidence>
<comment type="caution">
    <text evidence="12">The sequence shown here is derived from an EMBL/GenBank/DDBJ whole genome shotgun (WGS) entry which is preliminary data.</text>
</comment>
<evidence type="ECO:0000256" key="1">
    <source>
        <dbReference type="ARBA" id="ARBA00007164"/>
    </source>
</evidence>
<reference evidence="13" key="1">
    <citation type="journal article" date="2019" name="Int. J. Syst. Evol. Microbiol.">
        <title>The Global Catalogue of Microorganisms (GCM) 10K type strain sequencing project: providing services to taxonomists for standard genome sequencing and annotation.</title>
        <authorList>
            <consortium name="The Broad Institute Genomics Platform"/>
            <consortium name="The Broad Institute Genome Sequencing Center for Infectious Disease"/>
            <person name="Wu L."/>
            <person name="Ma J."/>
        </authorList>
    </citation>
    <scope>NUCLEOTIDE SEQUENCE [LARGE SCALE GENOMIC DNA]</scope>
    <source>
        <strain evidence="13">CGMCC 4.7144</strain>
    </source>
</reference>
<evidence type="ECO:0000256" key="10">
    <source>
        <dbReference type="SAM" id="SignalP"/>
    </source>
</evidence>
<evidence type="ECO:0000256" key="9">
    <source>
        <dbReference type="SAM" id="Phobius"/>
    </source>
</evidence>
<keyword evidence="3 12" id="KW-0378">Hydrolase</keyword>
<dbReference type="Gene3D" id="3.40.710.10">
    <property type="entry name" value="DD-peptidase/beta-lactamase superfamily"/>
    <property type="match status" value="1"/>
</dbReference>
<keyword evidence="6" id="KW-0961">Cell wall biogenesis/degradation</keyword>
<dbReference type="GO" id="GO:0004180">
    <property type="term" value="F:carboxypeptidase activity"/>
    <property type="evidence" value="ECO:0007669"/>
    <property type="project" value="UniProtKB-KW"/>
</dbReference>
<feature type="region of interest" description="Disordered" evidence="8">
    <location>
        <begin position="34"/>
        <end position="53"/>
    </location>
</feature>
<dbReference type="InterPro" id="IPR012338">
    <property type="entry name" value="Beta-lactam/transpept-like"/>
</dbReference>
<keyword evidence="5" id="KW-0573">Peptidoglycan synthesis</keyword>
<organism evidence="12 13">
    <name type="scientific">Micromonospora vulcania</name>
    <dbReference type="NCBI Taxonomy" id="1441873"/>
    <lineage>
        <taxon>Bacteria</taxon>
        <taxon>Bacillati</taxon>
        <taxon>Actinomycetota</taxon>
        <taxon>Actinomycetes</taxon>
        <taxon>Micromonosporales</taxon>
        <taxon>Micromonosporaceae</taxon>
        <taxon>Micromonospora</taxon>
    </lineage>
</organism>
<evidence type="ECO:0000256" key="6">
    <source>
        <dbReference type="ARBA" id="ARBA00023316"/>
    </source>
</evidence>
<evidence type="ECO:0000256" key="2">
    <source>
        <dbReference type="ARBA" id="ARBA00022729"/>
    </source>
</evidence>
<evidence type="ECO:0000259" key="11">
    <source>
        <dbReference type="Pfam" id="PF00768"/>
    </source>
</evidence>
<dbReference type="PRINTS" id="PR00725">
    <property type="entry name" value="DADACBPTASE1"/>
</dbReference>
<evidence type="ECO:0000256" key="8">
    <source>
        <dbReference type="SAM" id="MobiDB-lite"/>
    </source>
</evidence>
<keyword evidence="12" id="KW-0645">Protease</keyword>
<feature type="transmembrane region" description="Helical" evidence="9">
    <location>
        <begin position="373"/>
        <end position="394"/>
    </location>
</feature>
<evidence type="ECO:0000313" key="12">
    <source>
        <dbReference type="EMBL" id="MFC5925164.1"/>
    </source>
</evidence>
<dbReference type="Pfam" id="PF00768">
    <property type="entry name" value="Peptidase_S11"/>
    <property type="match status" value="1"/>
</dbReference>
<keyword evidence="9" id="KW-0472">Membrane</keyword>
<proteinExistence type="inferred from homology"/>
<feature type="signal peptide" evidence="10">
    <location>
        <begin position="1"/>
        <end position="22"/>
    </location>
</feature>